<evidence type="ECO:0000313" key="2">
    <source>
        <dbReference type="Proteomes" id="UP001209570"/>
    </source>
</evidence>
<dbReference type="EMBL" id="JAKCXM010000001">
    <property type="protein sequence ID" value="KAJ0410284.1"/>
    <property type="molecule type" value="Genomic_DNA"/>
</dbReference>
<accession>A0AAD5LTS8</accession>
<organism evidence="1 2">
    <name type="scientific">Pythium insidiosum</name>
    <name type="common">Pythiosis disease agent</name>
    <dbReference type="NCBI Taxonomy" id="114742"/>
    <lineage>
        <taxon>Eukaryota</taxon>
        <taxon>Sar</taxon>
        <taxon>Stramenopiles</taxon>
        <taxon>Oomycota</taxon>
        <taxon>Peronosporomycetes</taxon>
        <taxon>Pythiales</taxon>
        <taxon>Pythiaceae</taxon>
        <taxon>Pythium</taxon>
    </lineage>
</organism>
<reference evidence="1" key="1">
    <citation type="submission" date="2021-12" db="EMBL/GenBank/DDBJ databases">
        <title>Prjna785345.</title>
        <authorList>
            <person name="Rujirawat T."/>
            <person name="Krajaejun T."/>
        </authorList>
    </citation>
    <scope>NUCLEOTIDE SEQUENCE</scope>
    <source>
        <strain evidence="1">Pi057C3</strain>
    </source>
</reference>
<dbReference type="AlphaFoldDB" id="A0AAD5LTS8"/>
<sequence length="154" mass="18367">MNATATVSSVPSLLPHSRKRKIIVDPIADKKRHRKWTELEYEEMLEEATLLREELELLVAVARDLCRDLMCEPTRVQVFQRTLAQIEELMASTEDLTEQQVREMCQQMIAMMQYLCQCHYDHFALIDMQDQLRECRDRFMRFICQYATMIGLYR</sequence>
<gene>
    <name evidence="1" type="ORF">P43SY_002616</name>
</gene>
<dbReference type="Proteomes" id="UP001209570">
    <property type="component" value="Unassembled WGS sequence"/>
</dbReference>
<keyword evidence="2" id="KW-1185">Reference proteome</keyword>
<protein>
    <submittedName>
        <fullName evidence="1">Uncharacterized protein</fullName>
    </submittedName>
</protein>
<evidence type="ECO:0000313" key="1">
    <source>
        <dbReference type="EMBL" id="KAJ0410284.1"/>
    </source>
</evidence>
<name>A0AAD5LTS8_PYTIN</name>
<proteinExistence type="predicted"/>
<comment type="caution">
    <text evidence="1">The sequence shown here is derived from an EMBL/GenBank/DDBJ whole genome shotgun (WGS) entry which is preliminary data.</text>
</comment>